<dbReference type="NCBIfam" id="TIGR01826">
    <property type="entry name" value="CofD_related"/>
    <property type="match status" value="1"/>
</dbReference>
<dbReference type="Gene3D" id="3.40.50.10680">
    <property type="entry name" value="CofD-like domains"/>
    <property type="match status" value="1"/>
</dbReference>
<dbReference type="InterPro" id="IPR002882">
    <property type="entry name" value="CofD"/>
</dbReference>
<gene>
    <name evidence="3" type="primary">yvcK</name>
    <name evidence="3" type="ORF">GCM10025789_22940</name>
</gene>
<keyword evidence="1 2" id="KW-0963">Cytoplasm</keyword>
<comment type="subcellular location">
    <subcellularLocation>
        <location evidence="2">Cytoplasm</location>
    </subcellularLocation>
</comment>
<proteinExistence type="inferred from homology"/>
<dbReference type="PANTHER" id="PTHR30135">
    <property type="entry name" value="UNCHARACTERIZED PROTEIN YVCK-RELATED"/>
    <property type="match status" value="1"/>
</dbReference>
<comment type="similarity">
    <text evidence="2">Belongs to the gluconeogenesis factor family.</text>
</comment>
<comment type="caution">
    <text evidence="3">The sequence shown here is derived from an EMBL/GenBank/DDBJ whole genome shotgun (WGS) entry which is preliminary data.</text>
</comment>
<dbReference type="Proteomes" id="UP001501521">
    <property type="component" value="Unassembled WGS sequence"/>
</dbReference>
<dbReference type="InterPro" id="IPR038136">
    <property type="entry name" value="CofD-like_dom_sf"/>
</dbReference>
<reference evidence="4" key="1">
    <citation type="journal article" date="2019" name="Int. J. Syst. Evol. Microbiol.">
        <title>The Global Catalogue of Microorganisms (GCM) 10K type strain sequencing project: providing services to taxonomists for standard genome sequencing and annotation.</title>
        <authorList>
            <consortium name="The Broad Institute Genomics Platform"/>
            <consortium name="The Broad Institute Genome Sequencing Center for Infectious Disease"/>
            <person name="Wu L."/>
            <person name="Ma J."/>
        </authorList>
    </citation>
    <scope>NUCLEOTIDE SEQUENCE [LARGE SCALE GENOMIC DNA]</scope>
    <source>
        <strain evidence="4">JCM 19125</strain>
    </source>
</reference>
<accession>A0ABP9FHJ9</accession>
<protein>
    <recommendedName>
        <fullName evidence="2">Putative gluconeogenesis factor</fullName>
    </recommendedName>
</protein>
<dbReference type="RefSeq" id="WP_345582968.1">
    <property type="nucleotide sequence ID" value="NZ_BAABLV010000036.1"/>
</dbReference>
<dbReference type="InterPro" id="IPR010119">
    <property type="entry name" value="Gluconeogen_factor"/>
</dbReference>
<evidence type="ECO:0000256" key="2">
    <source>
        <dbReference type="HAMAP-Rule" id="MF_00973"/>
    </source>
</evidence>
<dbReference type="Pfam" id="PF01933">
    <property type="entry name" value="CofD"/>
    <property type="match status" value="1"/>
</dbReference>
<dbReference type="HAMAP" id="MF_00973">
    <property type="entry name" value="Gluconeogen_factor"/>
    <property type="match status" value="1"/>
</dbReference>
<name>A0ABP9FHJ9_9ACTN</name>
<evidence type="ECO:0000313" key="3">
    <source>
        <dbReference type="EMBL" id="GAA4903420.1"/>
    </source>
</evidence>
<evidence type="ECO:0000313" key="4">
    <source>
        <dbReference type="Proteomes" id="UP001501521"/>
    </source>
</evidence>
<organism evidence="3 4">
    <name type="scientific">Tessaracoccus lubricantis</name>
    <dbReference type="NCBI Taxonomy" id="545543"/>
    <lineage>
        <taxon>Bacteria</taxon>
        <taxon>Bacillati</taxon>
        <taxon>Actinomycetota</taxon>
        <taxon>Actinomycetes</taxon>
        <taxon>Propionibacteriales</taxon>
        <taxon>Propionibacteriaceae</taxon>
        <taxon>Tessaracoccus</taxon>
    </lineage>
</organism>
<dbReference type="PANTHER" id="PTHR30135:SF3">
    <property type="entry name" value="GLUCONEOGENESIS FACTOR-RELATED"/>
    <property type="match status" value="1"/>
</dbReference>
<keyword evidence="4" id="KW-1185">Reference proteome</keyword>
<dbReference type="SUPFAM" id="SSF142338">
    <property type="entry name" value="CofD-like"/>
    <property type="match status" value="1"/>
</dbReference>
<comment type="function">
    <text evidence="2">Required for morphogenesis under gluconeogenic growth conditions.</text>
</comment>
<dbReference type="CDD" id="cd07187">
    <property type="entry name" value="YvcK_like"/>
    <property type="match status" value="1"/>
</dbReference>
<evidence type="ECO:0000256" key="1">
    <source>
        <dbReference type="ARBA" id="ARBA00022490"/>
    </source>
</evidence>
<dbReference type="EMBL" id="BAABLV010000036">
    <property type="protein sequence ID" value="GAA4903420.1"/>
    <property type="molecule type" value="Genomic_DNA"/>
</dbReference>
<sequence>MNITTLPRVVALGGGHGLAASLTALRRVTDQLTAVVTVADDGGSSGRLRREFNCLPPGDLRMALAALCSDDHAGRTWASVLQSRFTGDGPLAGHAIGNLLIAGLWQQFEDPVQGLDMVGDLLRTRGRVLPMSSVPLEIEADVLGLDPFAPDEVCTLSGQATVAKTRAEVQRVRLVPDQPPARPEAVDAIMSADAVVLGPGSWFTSVIPHLLVPELAEAIVTTRAQRILVLNITSAAETDGFTASRHIELLAEHAPKLRLDVVIADTRFTADDEHIEGYVQSLGGRLVRADIASRDGSSTHDRHRLASVFSEVITG</sequence>